<evidence type="ECO:0000313" key="2">
    <source>
        <dbReference type="EMBL" id="PTU74990.1"/>
    </source>
</evidence>
<accession>A0A2T5PB76</accession>
<comment type="caution">
    <text evidence="2">The sequence shown here is derived from an EMBL/GenBank/DDBJ whole genome shotgun (WGS) entry which is preliminary data.</text>
</comment>
<proteinExistence type="predicted"/>
<evidence type="ECO:0000256" key="1">
    <source>
        <dbReference type="SAM" id="MobiDB-lite"/>
    </source>
</evidence>
<dbReference type="EMBL" id="QASN01000013">
    <property type="protein sequence ID" value="PTU74990.1"/>
    <property type="molecule type" value="Genomic_DNA"/>
</dbReference>
<dbReference type="RefSeq" id="WP_108106532.1">
    <property type="nucleotide sequence ID" value="NZ_QASN01000013.1"/>
</dbReference>
<name>A0A2T5PB76_9PSED</name>
<organism evidence="2 3">
    <name type="scientific">Pseudomonas mangrovi</name>
    <dbReference type="NCBI Taxonomy" id="2161748"/>
    <lineage>
        <taxon>Bacteria</taxon>
        <taxon>Pseudomonadati</taxon>
        <taxon>Pseudomonadota</taxon>
        <taxon>Gammaproteobacteria</taxon>
        <taxon>Pseudomonadales</taxon>
        <taxon>Pseudomonadaceae</taxon>
        <taxon>Pseudomonas</taxon>
    </lineage>
</organism>
<dbReference type="Proteomes" id="UP000244064">
    <property type="component" value="Unassembled WGS sequence"/>
</dbReference>
<dbReference type="PROSITE" id="PS51257">
    <property type="entry name" value="PROKAR_LIPOPROTEIN"/>
    <property type="match status" value="1"/>
</dbReference>
<evidence type="ECO:0000313" key="3">
    <source>
        <dbReference type="Proteomes" id="UP000244064"/>
    </source>
</evidence>
<sequence>MKTQIVAVALGAAVLGGCAGFGPSPCEVFSPAPVVLPSSQNDVRVEARSTGDPTLSESREQDCL</sequence>
<dbReference type="OrthoDB" id="6903021at2"/>
<gene>
    <name evidence="2" type="ORF">DBO85_06930</name>
</gene>
<reference evidence="2 3" key="1">
    <citation type="submission" date="2018-04" db="EMBL/GenBank/DDBJ databases">
        <title>Pseudomonas sp. nov., isolated from mangrove soil.</title>
        <authorList>
            <person name="Chen C."/>
        </authorList>
    </citation>
    <scope>NUCLEOTIDE SEQUENCE [LARGE SCALE GENOMIC DNA]</scope>
    <source>
        <strain evidence="2 3">TC-11</strain>
    </source>
</reference>
<dbReference type="AlphaFoldDB" id="A0A2T5PB76"/>
<feature type="region of interest" description="Disordered" evidence="1">
    <location>
        <begin position="43"/>
        <end position="64"/>
    </location>
</feature>
<protein>
    <submittedName>
        <fullName evidence="2">Uncharacterized protein</fullName>
    </submittedName>
</protein>
<keyword evidence="3" id="KW-1185">Reference proteome</keyword>